<organism evidence="1 2">
    <name type="scientific">Dickeya aquatica</name>
    <dbReference type="NCBI Taxonomy" id="1401087"/>
    <lineage>
        <taxon>Bacteria</taxon>
        <taxon>Pseudomonadati</taxon>
        <taxon>Pseudomonadota</taxon>
        <taxon>Gammaproteobacteria</taxon>
        <taxon>Enterobacterales</taxon>
        <taxon>Pectobacteriaceae</taxon>
        <taxon>Dickeya</taxon>
    </lineage>
</organism>
<dbReference type="EMBL" id="LT615367">
    <property type="protein sequence ID" value="SLM64314.1"/>
    <property type="molecule type" value="Genomic_DNA"/>
</dbReference>
<sequence>MYAFCGNGLTLRRPLRWFWPPCFAWCYLGCKSFSAPRSPACTLFIYIGIWL</sequence>
<proteinExistence type="predicted"/>
<dbReference type="AlphaFoldDB" id="A0A375ADZ0"/>
<evidence type="ECO:0000313" key="1">
    <source>
        <dbReference type="EMBL" id="SLM64314.1"/>
    </source>
</evidence>
<name>A0A375ADZ0_9GAMM</name>
<dbReference type="KEGG" id="daq:DAQ1742_03510"/>
<protein>
    <submittedName>
        <fullName evidence="1">Uncharacterized protein</fullName>
    </submittedName>
</protein>
<accession>A0A375ADZ0</accession>
<keyword evidence="2" id="KW-1185">Reference proteome</keyword>
<reference evidence="1 2" key="1">
    <citation type="submission" date="2016-09" db="EMBL/GenBank/DDBJ databases">
        <authorList>
            <person name="Reverchon S."/>
            <person name="Nasser W."/>
            <person name="Leonard S."/>
            <person name="Brochier C."/>
            <person name="Duprey A."/>
        </authorList>
    </citation>
    <scope>NUCLEOTIDE SEQUENCE [LARGE SCALE GENOMIC DNA]</scope>
    <source>
        <strain evidence="1 2">174/2</strain>
    </source>
</reference>
<evidence type="ECO:0000313" key="2">
    <source>
        <dbReference type="Proteomes" id="UP000294820"/>
    </source>
</evidence>
<dbReference type="Proteomes" id="UP000294820">
    <property type="component" value="Chromosome 1"/>
</dbReference>
<gene>
    <name evidence="1" type="ORF">DAQ1742_03510</name>
</gene>